<dbReference type="EMBL" id="MTHB01000275">
    <property type="protein sequence ID" value="OXC72559.1"/>
    <property type="molecule type" value="Genomic_DNA"/>
</dbReference>
<dbReference type="Proteomes" id="UP000214720">
    <property type="component" value="Unassembled WGS sequence"/>
</dbReference>
<comment type="caution">
    <text evidence="1">The sequence shown here is derived from an EMBL/GenBank/DDBJ whole genome shotgun (WGS) entry which is preliminary data.</text>
</comment>
<name>A0A226WP12_CABSO</name>
<accession>A0A226WP12</accession>
<evidence type="ECO:0000313" key="1">
    <source>
        <dbReference type="EMBL" id="OXC72559.1"/>
    </source>
</evidence>
<gene>
    <name evidence="1" type="ORF">BSU04_41335</name>
</gene>
<evidence type="ECO:0000313" key="2">
    <source>
        <dbReference type="Proteomes" id="UP000214720"/>
    </source>
</evidence>
<organism evidence="1 2">
    <name type="scientific">Caballeronia sordidicola</name>
    <name type="common">Burkholderia sordidicola</name>
    <dbReference type="NCBI Taxonomy" id="196367"/>
    <lineage>
        <taxon>Bacteria</taxon>
        <taxon>Pseudomonadati</taxon>
        <taxon>Pseudomonadota</taxon>
        <taxon>Betaproteobacteria</taxon>
        <taxon>Burkholderiales</taxon>
        <taxon>Burkholderiaceae</taxon>
        <taxon>Caballeronia</taxon>
    </lineage>
</organism>
<dbReference type="AlphaFoldDB" id="A0A226WP12"/>
<protein>
    <submittedName>
        <fullName evidence="1">Uncharacterized protein</fullName>
    </submittedName>
</protein>
<reference evidence="2" key="1">
    <citation type="submission" date="2017-01" db="EMBL/GenBank/DDBJ databases">
        <title>Genome Analysis of Deinococcus marmoris KOPRI26562.</title>
        <authorList>
            <person name="Kim J.H."/>
            <person name="Oh H.-M."/>
        </authorList>
    </citation>
    <scope>NUCLEOTIDE SEQUENCE [LARGE SCALE GENOMIC DNA]</scope>
    <source>
        <strain evidence="2">PAMC 26633</strain>
    </source>
</reference>
<proteinExistence type="predicted"/>
<sequence>MVSGAAAAPKKKAVSTHVETAFSTSFASRLLRLLRFTNLR</sequence>